<accession>A0A9J6P044</accession>
<dbReference type="Proteomes" id="UP001056429">
    <property type="component" value="Unassembled WGS sequence"/>
</dbReference>
<keyword evidence="1" id="KW-0732">Signal</keyword>
<dbReference type="Pfam" id="PF12974">
    <property type="entry name" value="Phosphonate-bd"/>
    <property type="match status" value="1"/>
</dbReference>
<reference evidence="2" key="2">
    <citation type="submission" date="2021-04" db="EMBL/GenBank/DDBJ databases">
        <authorList>
            <person name="Dong X."/>
        </authorList>
    </citation>
    <scope>NUCLEOTIDE SEQUENCE</scope>
    <source>
        <strain evidence="2">ZWT</strain>
    </source>
</reference>
<name>A0A9J6P044_9CLOT</name>
<reference evidence="2" key="1">
    <citation type="journal article" date="2021" name="mSystems">
        <title>Bacteria and Archaea Synergistically Convert Glycine Betaine to Biogenic Methane in the Formosa Cold Seep of the South China Sea.</title>
        <authorList>
            <person name="Li L."/>
            <person name="Zhang W."/>
            <person name="Zhang S."/>
            <person name="Song L."/>
            <person name="Sun Q."/>
            <person name="Zhang H."/>
            <person name="Xiang H."/>
            <person name="Dong X."/>
        </authorList>
    </citation>
    <scope>NUCLEOTIDE SEQUENCE</scope>
    <source>
        <strain evidence="2">ZWT</strain>
    </source>
</reference>
<dbReference type="RefSeq" id="WP_250858925.1">
    <property type="nucleotide sequence ID" value="NZ_JAGSOJ010000002.1"/>
</dbReference>
<proteinExistence type="predicted"/>
<comment type="caution">
    <text evidence="2">The sequence shown here is derived from an EMBL/GenBank/DDBJ whole genome shotgun (WGS) entry which is preliminary data.</text>
</comment>
<evidence type="ECO:0000313" key="3">
    <source>
        <dbReference type="Proteomes" id="UP001056429"/>
    </source>
</evidence>
<dbReference type="PIRSF" id="PIRSF027386">
    <property type="entry name" value="UCP027386_ABC_sbc_TM0202"/>
    <property type="match status" value="1"/>
</dbReference>
<feature type="chain" id="PRO_5039936584" evidence="1">
    <location>
        <begin position="20"/>
        <end position="326"/>
    </location>
</feature>
<dbReference type="PANTHER" id="PTHR30024">
    <property type="entry name" value="ALIPHATIC SULFONATES-BINDING PROTEIN-RELATED"/>
    <property type="match status" value="1"/>
</dbReference>
<dbReference type="Gene3D" id="3.40.190.10">
    <property type="entry name" value="Periplasmic binding protein-like II"/>
    <property type="match status" value="2"/>
</dbReference>
<gene>
    <name evidence="2" type="ORF">KDK92_09115</name>
</gene>
<dbReference type="PANTHER" id="PTHR30024:SF46">
    <property type="entry name" value="ABC TRANSPORTER, SUBSTRATE-BINDING LIPOPROTEIN"/>
    <property type="match status" value="1"/>
</dbReference>
<dbReference type="InterPro" id="IPR027024">
    <property type="entry name" value="UCP027386_ABC_sbc_TM0202"/>
</dbReference>
<feature type="signal peptide" evidence="1">
    <location>
        <begin position="1"/>
        <end position="19"/>
    </location>
</feature>
<protein>
    <submittedName>
        <fullName evidence="2">ABC transporter substrate-binding protein</fullName>
    </submittedName>
</protein>
<dbReference type="SUPFAM" id="SSF53850">
    <property type="entry name" value="Periplasmic binding protein-like II"/>
    <property type="match status" value="1"/>
</dbReference>
<organism evidence="2 3">
    <name type="scientific">Oceanirhabdus seepicola</name>
    <dbReference type="NCBI Taxonomy" id="2828781"/>
    <lineage>
        <taxon>Bacteria</taxon>
        <taxon>Bacillati</taxon>
        <taxon>Bacillota</taxon>
        <taxon>Clostridia</taxon>
        <taxon>Eubacteriales</taxon>
        <taxon>Clostridiaceae</taxon>
        <taxon>Oceanirhabdus</taxon>
    </lineage>
</organism>
<sequence length="326" mass="36211">MKKIYLVLFMVFISLNLMACGAKNSPVEPVSVSIATLKGPTSIGMIKLIDDSSSIDSDNASVSMEVIPSPDLLVPRLLNEELDIAAVPVNVASKVYNLTKGKYELAVINTLGVLYIVSADKSINSLDDLKGQTIYCGTPGATPDFILKNLMNKNNLKPDEDILIDYSLNNSELAQAVIGGDIQYAILPEPFATMVSMKNKDIKRCINIQEEWNKVEESAEIIMGAIVVKKEFRENNTEFMNKFLKEYEKSVSWVNDNPVEAGKLLEQHEILPSSKIAELSIPNCNVVYIDAQSKKDEILNFLKILYDFDVKSVGGKLPDENFFMEK</sequence>
<dbReference type="EMBL" id="JAGSOJ010000002">
    <property type="protein sequence ID" value="MCM1989899.1"/>
    <property type="molecule type" value="Genomic_DNA"/>
</dbReference>
<evidence type="ECO:0000256" key="1">
    <source>
        <dbReference type="SAM" id="SignalP"/>
    </source>
</evidence>
<dbReference type="AlphaFoldDB" id="A0A9J6P044"/>
<keyword evidence="3" id="KW-1185">Reference proteome</keyword>
<evidence type="ECO:0000313" key="2">
    <source>
        <dbReference type="EMBL" id="MCM1989899.1"/>
    </source>
</evidence>